<feature type="domain" description="Glycosyltransferase 2-like" evidence="1">
    <location>
        <begin position="4"/>
        <end position="132"/>
    </location>
</feature>
<keyword evidence="2" id="KW-0808">Transferase</keyword>
<reference evidence="2 3" key="1">
    <citation type="submission" date="2016-10" db="EMBL/GenBank/DDBJ databases">
        <authorList>
            <person name="de Groot N.N."/>
        </authorList>
    </citation>
    <scope>NUCLEOTIDE SEQUENCE [LARGE SCALE GENOMIC DNA]</scope>
    <source>
        <strain evidence="2 3">DSM 12271</strain>
    </source>
</reference>
<organism evidence="2 3">
    <name type="scientific">Clostridium frigidicarnis</name>
    <dbReference type="NCBI Taxonomy" id="84698"/>
    <lineage>
        <taxon>Bacteria</taxon>
        <taxon>Bacillati</taxon>
        <taxon>Bacillota</taxon>
        <taxon>Clostridia</taxon>
        <taxon>Eubacteriales</taxon>
        <taxon>Clostridiaceae</taxon>
        <taxon>Clostridium</taxon>
    </lineage>
</organism>
<keyword evidence="3" id="KW-1185">Reference proteome</keyword>
<evidence type="ECO:0000259" key="1">
    <source>
        <dbReference type="Pfam" id="PF00535"/>
    </source>
</evidence>
<protein>
    <submittedName>
        <fullName evidence="2">Glycosyl transferase family 2</fullName>
    </submittedName>
</protein>
<gene>
    <name evidence="2" type="ORF">SAMN04488528_100385</name>
</gene>
<dbReference type="GO" id="GO:0016740">
    <property type="term" value="F:transferase activity"/>
    <property type="evidence" value="ECO:0007669"/>
    <property type="project" value="UniProtKB-KW"/>
</dbReference>
<dbReference type="EMBL" id="FOKI01000003">
    <property type="protein sequence ID" value="SFA80745.1"/>
    <property type="molecule type" value="Genomic_DNA"/>
</dbReference>
<name>A0A1I0VWD2_9CLOT</name>
<dbReference type="InterPro" id="IPR001173">
    <property type="entry name" value="Glyco_trans_2-like"/>
</dbReference>
<dbReference type="CDD" id="cd00761">
    <property type="entry name" value="Glyco_tranf_GTA_type"/>
    <property type="match status" value="1"/>
</dbReference>
<dbReference type="Proteomes" id="UP000198619">
    <property type="component" value="Unassembled WGS sequence"/>
</dbReference>
<dbReference type="PANTHER" id="PTHR22916">
    <property type="entry name" value="GLYCOSYLTRANSFERASE"/>
    <property type="match status" value="1"/>
</dbReference>
<dbReference type="Gene3D" id="3.90.550.10">
    <property type="entry name" value="Spore Coat Polysaccharide Biosynthesis Protein SpsA, Chain A"/>
    <property type="match status" value="1"/>
</dbReference>
<sequence length="280" mass="32652">MKISLIVTTYNRVKEMETLFTTLKDSTFNNFQLIVIDQSDLEVIKELCTKYEKLFEVKYVKASKMSLSKARNLGIDYINGDLIAFPDDDCWYNEEFLEKVNDIFENHRDITAICTGVYDPINNLPYSSIESKKPIVKINSFNAFKYTTSVGIFIRRESIQRFDEDLGLGAKWFGGEDIDYTLNLISKNKNIYYYNDLKVYHLYNPHDVNLDKEFKYTVGYGAVIKKSLKVYGFKTTALLKYSSVLLKFKIYSIIDNNHKLYSTRLSGMKKGFKDYKKLSD</sequence>
<evidence type="ECO:0000313" key="2">
    <source>
        <dbReference type="EMBL" id="SFA80745.1"/>
    </source>
</evidence>
<dbReference type="AlphaFoldDB" id="A0A1I0VWD2"/>
<dbReference type="Pfam" id="PF00535">
    <property type="entry name" value="Glycos_transf_2"/>
    <property type="match status" value="1"/>
</dbReference>
<dbReference type="InterPro" id="IPR029044">
    <property type="entry name" value="Nucleotide-diphossugar_trans"/>
</dbReference>
<proteinExistence type="predicted"/>
<dbReference type="STRING" id="84698.SAMN04488528_100385"/>
<dbReference type="SUPFAM" id="SSF53448">
    <property type="entry name" value="Nucleotide-diphospho-sugar transferases"/>
    <property type="match status" value="1"/>
</dbReference>
<accession>A0A1I0VWD2</accession>
<dbReference type="RefSeq" id="WP_090038622.1">
    <property type="nucleotide sequence ID" value="NZ_FOKI01000003.1"/>
</dbReference>
<dbReference type="OrthoDB" id="153025at2"/>
<evidence type="ECO:0000313" key="3">
    <source>
        <dbReference type="Proteomes" id="UP000198619"/>
    </source>
</evidence>